<evidence type="ECO:0000313" key="2">
    <source>
        <dbReference type="Proteomes" id="UP001558613"/>
    </source>
</evidence>
<keyword evidence="2" id="KW-1185">Reference proteome</keyword>
<protein>
    <submittedName>
        <fullName evidence="1">Uncharacterized protein</fullName>
    </submittedName>
</protein>
<reference evidence="1 2" key="1">
    <citation type="submission" date="2023-09" db="EMBL/GenBank/DDBJ databases">
        <authorList>
            <person name="Wang M."/>
        </authorList>
    </citation>
    <scope>NUCLEOTIDE SEQUENCE [LARGE SCALE GENOMIC DNA]</scope>
    <source>
        <strain evidence="1">GT-2023</strain>
        <tissue evidence="1">Liver</tissue>
    </source>
</reference>
<evidence type="ECO:0000313" key="1">
    <source>
        <dbReference type="EMBL" id="KAL1248224.1"/>
    </source>
</evidence>
<organism evidence="1 2">
    <name type="scientific">Cirrhinus molitorella</name>
    <name type="common">mud carp</name>
    <dbReference type="NCBI Taxonomy" id="172907"/>
    <lineage>
        <taxon>Eukaryota</taxon>
        <taxon>Metazoa</taxon>
        <taxon>Chordata</taxon>
        <taxon>Craniata</taxon>
        <taxon>Vertebrata</taxon>
        <taxon>Euteleostomi</taxon>
        <taxon>Actinopterygii</taxon>
        <taxon>Neopterygii</taxon>
        <taxon>Teleostei</taxon>
        <taxon>Ostariophysi</taxon>
        <taxon>Cypriniformes</taxon>
        <taxon>Cyprinidae</taxon>
        <taxon>Labeoninae</taxon>
        <taxon>Labeonini</taxon>
        <taxon>Cirrhinus</taxon>
    </lineage>
</organism>
<dbReference type="EMBL" id="JAYMGO010000024">
    <property type="protein sequence ID" value="KAL1248224.1"/>
    <property type="molecule type" value="Genomic_DNA"/>
</dbReference>
<sequence>MLAHNQDFLKSVRSHQLVPTSIPDLSNIAVFSVTCPSFHTLEEHEMTLSELEVQCFSRHILSKSRSLSPLKIRSAACR</sequence>
<proteinExistence type="predicted"/>
<name>A0ABR3L5M1_9TELE</name>
<dbReference type="Proteomes" id="UP001558613">
    <property type="component" value="Unassembled WGS sequence"/>
</dbReference>
<accession>A0ABR3L5M1</accession>
<comment type="caution">
    <text evidence="1">The sequence shown here is derived from an EMBL/GenBank/DDBJ whole genome shotgun (WGS) entry which is preliminary data.</text>
</comment>
<gene>
    <name evidence="1" type="ORF">QQF64_021542</name>
</gene>